<evidence type="ECO:0000256" key="4">
    <source>
        <dbReference type="ARBA" id="ARBA00022694"/>
    </source>
</evidence>
<feature type="domain" description="DTW" evidence="8">
    <location>
        <begin position="18"/>
        <end position="212"/>
    </location>
</feature>
<proteinExistence type="inferred from homology"/>
<name>A0AA38MNY8_9CUCU</name>
<keyword evidence="2" id="KW-0808">Transferase</keyword>
<evidence type="ECO:0000256" key="6">
    <source>
        <dbReference type="ARBA" id="ARBA00048718"/>
    </source>
</evidence>
<comment type="catalytic activity">
    <reaction evidence="6">
        <text>a uridine in tRNA + S-adenosyl-L-methionine = a 3-[(3S)-3-amino-3-carboxypropyl]uridine in tRNA + S-methyl-5'-thioadenosine + H(+)</text>
        <dbReference type="Rhea" id="RHEA:62432"/>
        <dbReference type="Rhea" id="RHEA-COMP:13339"/>
        <dbReference type="Rhea" id="RHEA-COMP:16092"/>
        <dbReference type="ChEBI" id="CHEBI:15378"/>
        <dbReference type="ChEBI" id="CHEBI:17509"/>
        <dbReference type="ChEBI" id="CHEBI:59789"/>
        <dbReference type="ChEBI" id="CHEBI:65315"/>
        <dbReference type="ChEBI" id="CHEBI:82930"/>
        <dbReference type="EC" id="2.5.1.25"/>
    </reaction>
</comment>
<comment type="similarity">
    <text evidence="5">Belongs to the TDD superfamily. DTWD2 family.</text>
</comment>
<dbReference type="Pfam" id="PF03942">
    <property type="entry name" value="DTW"/>
    <property type="match status" value="1"/>
</dbReference>
<keyword evidence="10" id="KW-1185">Reference proteome</keyword>
<accession>A0AA38MNY8</accession>
<dbReference type="PANTHER" id="PTHR21392">
    <property type="entry name" value="TRNA-URIDINE AMINOCARBOXYPROPYLTRANSFERASE 2"/>
    <property type="match status" value="1"/>
</dbReference>
<dbReference type="PANTHER" id="PTHR21392:SF0">
    <property type="entry name" value="TRNA-URIDINE AMINOCARBOXYPROPYLTRANSFERASE 2"/>
    <property type="match status" value="1"/>
</dbReference>
<protein>
    <recommendedName>
        <fullName evidence="1">tRNA-uridine aminocarboxypropyltransferase</fullName>
        <ecNumber evidence="1">2.5.1.25</ecNumber>
    </recommendedName>
</protein>
<evidence type="ECO:0000256" key="7">
    <source>
        <dbReference type="SAM" id="MobiDB-lite"/>
    </source>
</evidence>
<evidence type="ECO:0000313" key="9">
    <source>
        <dbReference type="EMBL" id="KAJ3665525.1"/>
    </source>
</evidence>
<feature type="region of interest" description="Disordered" evidence="7">
    <location>
        <begin position="269"/>
        <end position="291"/>
    </location>
</feature>
<dbReference type="InterPro" id="IPR039262">
    <property type="entry name" value="DTWD2/TAPT"/>
</dbReference>
<reference evidence="9" key="1">
    <citation type="journal article" date="2023" name="G3 (Bethesda)">
        <title>Whole genome assemblies of Zophobas morio and Tenebrio molitor.</title>
        <authorList>
            <person name="Kaur S."/>
            <person name="Stinson S.A."/>
            <person name="diCenzo G.C."/>
        </authorList>
    </citation>
    <scope>NUCLEOTIDE SEQUENCE</scope>
    <source>
        <strain evidence="9">QUZm001</strain>
    </source>
</reference>
<evidence type="ECO:0000256" key="5">
    <source>
        <dbReference type="ARBA" id="ARBA00034489"/>
    </source>
</evidence>
<dbReference type="EMBL" id="JALNTZ010000001">
    <property type="protein sequence ID" value="KAJ3665525.1"/>
    <property type="molecule type" value="Genomic_DNA"/>
</dbReference>
<sequence length="291" mass="32917">MEEVLLDFANIPVEPPDVRSTCLQCERPTSVCWCVSLPTPPLCPRSRIILLQHPAEEKRCLRTAPMLRFGLSENKCLIYKGKRFPGRRRDLETILQEPNTILLYPSPDAVDLKSLLQNNNAETSFNLVLIDGTWPQAKAIFSSNPILHKIKQVKLITHSVSNYIIRTQPTEGCLSTLETATEALILLENDDGYRNLLRPLQTLCDFQLQNGAVSHQSKEFLISNNQYPKRIGKRLNKHKRSLGLPVRAGLPLDGDSSYRKPTRTIYTSLTNTPSETRPLRSRSELVLTMSS</sequence>
<evidence type="ECO:0000256" key="1">
    <source>
        <dbReference type="ARBA" id="ARBA00012386"/>
    </source>
</evidence>
<dbReference type="EC" id="2.5.1.25" evidence="1"/>
<organism evidence="9 10">
    <name type="scientific">Zophobas morio</name>
    <dbReference type="NCBI Taxonomy" id="2755281"/>
    <lineage>
        <taxon>Eukaryota</taxon>
        <taxon>Metazoa</taxon>
        <taxon>Ecdysozoa</taxon>
        <taxon>Arthropoda</taxon>
        <taxon>Hexapoda</taxon>
        <taxon>Insecta</taxon>
        <taxon>Pterygota</taxon>
        <taxon>Neoptera</taxon>
        <taxon>Endopterygota</taxon>
        <taxon>Coleoptera</taxon>
        <taxon>Polyphaga</taxon>
        <taxon>Cucujiformia</taxon>
        <taxon>Tenebrionidae</taxon>
        <taxon>Zophobas</taxon>
    </lineage>
</organism>
<gene>
    <name evidence="9" type="ORF">Zmor_001017</name>
</gene>
<dbReference type="GO" id="GO:0008033">
    <property type="term" value="P:tRNA processing"/>
    <property type="evidence" value="ECO:0007669"/>
    <property type="project" value="UniProtKB-KW"/>
</dbReference>
<evidence type="ECO:0000256" key="2">
    <source>
        <dbReference type="ARBA" id="ARBA00022679"/>
    </source>
</evidence>
<keyword evidence="3" id="KW-0949">S-adenosyl-L-methionine</keyword>
<evidence type="ECO:0000256" key="3">
    <source>
        <dbReference type="ARBA" id="ARBA00022691"/>
    </source>
</evidence>
<evidence type="ECO:0000259" key="8">
    <source>
        <dbReference type="SMART" id="SM01144"/>
    </source>
</evidence>
<evidence type="ECO:0000313" key="10">
    <source>
        <dbReference type="Proteomes" id="UP001168821"/>
    </source>
</evidence>
<keyword evidence="4" id="KW-0819">tRNA processing</keyword>
<dbReference type="Proteomes" id="UP001168821">
    <property type="component" value="Unassembled WGS sequence"/>
</dbReference>
<dbReference type="SMART" id="SM01144">
    <property type="entry name" value="DTW"/>
    <property type="match status" value="1"/>
</dbReference>
<comment type="caution">
    <text evidence="9">The sequence shown here is derived from an EMBL/GenBank/DDBJ whole genome shotgun (WGS) entry which is preliminary data.</text>
</comment>
<dbReference type="GO" id="GO:0016432">
    <property type="term" value="F:tRNA-uridine aminocarboxypropyltransferase activity"/>
    <property type="evidence" value="ECO:0007669"/>
    <property type="project" value="UniProtKB-EC"/>
</dbReference>
<dbReference type="InterPro" id="IPR005636">
    <property type="entry name" value="DTW"/>
</dbReference>
<dbReference type="AlphaFoldDB" id="A0AA38MNY8"/>